<dbReference type="GO" id="GO:0017056">
    <property type="term" value="F:structural constituent of nuclear pore"/>
    <property type="evidence" value="ECO:0007669"/>
    <property type="project" value="TreeGrafter"/>
</dbReference>
<comment type="function">
    <text evidence="9">Functions as a component of the nuclear pore complex (NPC).</text>
</comment>
<dbReference type="Pfam" id="PF07575">
    <property type="entry name" value="Nucleopor_Nup85"/>
    <property type="match status" value="1"/>
</dbReference>
<protein>
    <recommendedName>
        <fullName evidence="9">Nuclear pore complex protein Nup85</fullName>
    </recommendedName>
</protein>
<name>A0A7I8W3R0_9ANNE</name>
<accession>A0A7I8W3R0</accession>
<keyword evidence="3 9" id="KW-0813">Transport</keyword>
<dbReference type="InterPro" id="IPR011502">
    <property type="entry name" value="Nucleoporin_Nup85"/>
</dbReference>
<evidence type="ECO:0000256" key="8">
    <source>
        <dbReference type="ARBA" id="ARBA00023242"/>
    </source>
</evidence>
<evidence type="ECO:0000256" key="2">
    <source>
        <dbReference type="ARBA" id="ARBA00005573"/>
    </source>
</evidence>
<evidence type="ECO:0000313" key="11">
    <source>
        <dbReference type="Proteomes" id="UP000549394"/>
    </source>
</evidence>
<dbReference type="GO" id="GO:0006406">
    <property type="term" value="P:mRNA export from nucleus"/>
    <property type="evidence" value="ECO:0007669"/>
    <property type="project" value="TreeGrafter"/>
</dbReference>
<dbReference type="PANTHER" id="PTHR13373">
    <property type="entry name" value="FROUNT PROTEIN-RELATED"/>
    <property type="match status" value="1"/>
</dbReference>
<dbReference type="GO" id="GO:0045893">
    <property type="term" value="P:positive regulation of DNA-templated transcription"/>
    <property type="evidence" value="ECO:0007669"/>
    <property type="project" value="TreeGrafter"/>
</dbReference>
<evidence type="ECO:0000256" key="6">
    <source>
        <dbReference type="ARBA" id="ARBA00023010"/>
    </source>
</evidence>
<comment type="similarity">
    <text evidence="2 9">Belongs to the nucleoporin Nup85 family.</text>
</comment>
<dbReference type="AlphaFoldDB" id="A0A7I8W3R0"/>
<proteinExistence type="inferred from homology"/>
<evidence type="ECO:0000256" key="9">
    <source>
        <dbReference type="RuleBase" id="RU365073"/>
    </source>
</evidence>
<dbReference type="EMBL" id="CAJFCJ010000017">
    <property type="protein sequence ID" value="CAD5122511.1"/>
    <property type="molecule type" value="Genomic_DNA"/>
</dbReference>
<dbReference type="GO" id="GO:0031080">
    <property type="term" value="C:nuclear pore outer ring"/>
    <property type="evidence" value="ECO:0007669"/>
    <property type="project" value="TreeGrafter"/>
</dbReference>
<evidence type="ECO:0000256" key="5">
    <source>
        <dbReference type="ARBA" id="ARBA00022927"/>
    </source>
</evidence>
<keyword evidence="9" id="KW-0472">Membrane</keyword>
<keyword evidence="6 9" id="KW-0811">Translocation</keyword>
<evidence type="ECO:0000313" key="10">
    <source>
        <dbReference type="EMBL" id="CAD5122511.1"/>
    </source>
</evidence>
<dbReference type="GO" id="GO:0006606">
    <property type="term" value="P:protein import into nucleus"/>
    <property type="evidence" value="ECO:0007669"/>
    <property type="project" value="TreeGrafter"/>
</dbReference>
<keyword evidence="8 9" id="KW-0539">Nucleus</keyword>
<evidence type="ECO:0000256" key="1">
    <source>
        <dbReference type="ARBA" id="ARBA00004567"/>
    </source>
</evidence>
<keyword evidence="4 9" id="KW-0509">mRNA transport</keyword>
<gene>
    <name evidence="10" type="ORF">DGYR_LOCUS10312</name>
</gene>
<comment type="caution">
    <text evidence="10">The sequence shown here is derived from an EMBL/GenBank/DDBJ whole genome shotgun (WGS) entry which is preliminary data.</text>
</comment>
<sequence>MDQAPEKTEAVIADPVLAQFGSAASWSYGNELIVFGSKSRDDLIDDGTNRSTVSPKLHAVKWNTDIYATNLRKILNESHGTFLEAQEMAKDKQTDTTAYLKISRGYRSILKANIECIRDDLENTPAMENESQDLRKTLESELQMIEIIELIWHLTEILYLQSSTSDCIVPVYQNWIWSHFQEPLTWTQHILQQPIPEKDARYWDTVYGLVLQGRTQLVFRLLSSHSHANNYAFKTILHLISIMPEFSKSRTPGEFDSEWRMWKTQLSNLISQGQLSSCKNVELLAKLLIGDEETLRTHSELCDTWYGYLLAVLLYKRPTAKLIELQNFTQECIDTFGGETQLENWDFILLAAIDLDLLKTIKLCSSSFSNWWFPAHLTDLLFHTGRLDNEKMKYGERLREFLLLDYASSLFSHESLWQVGVAYLDECKVYGKRYLQRLLENIPIQSEYKARKVLRVCQDKGITDSYQVICRIMSTKSLKSQRYSNALNWALLCNDGKLSALISDQIMREYEKTGKFTAKDVLSNLGKRMLLCPELTFLGKYYEFHELYSNKQFGECISLIVQLLSSNIAPRKYWFTLMKDIGPVLKETHVQSTIFEAKQLVHFAAELRIDFQLQKESFDYKRSGLAARDIRTLKETQKTVLETLNTLISEYNVRCVESVKENTDDMDM</sequence>
<dbReference type="Proteomes" id="UP000549394">
    <property type="component" value="Unassembled WGS sequence"/>
</dbReference>
<dbReference type="GO" id="GO:0031965">
    <property type="term" value="C:nuclear membrane"/>
    <property type="evidence" value="ECO:0007669"/>
    <property type="project" value="UniProtKB-UniRule"/>
</dbReference>
<evidence type="ECO:0000256" key="4">
    <source>
        <dbReference type="ARBA" id="ARBA00022816"/>
    </source>
</evidence>
<evidence type="ECO:0000256" key="7">
    <source>
        <dbReference type="ARBA" id="ARBA00023132"/>
    </source>
</evidence>
<organism evidence="10 11">
    <name type="scientific">Dimorphilus gyrociliatus</name>
    <dbReference type="NCBI Taxonomy" id="2664684"/>
    <lineage>
        <taxon>Eukaryota</taxon>
        <taxon>Metazoa</taxon>
        <taxon>Spiralia</taxon>
        <taxon>Lophotrochozoa</taxon>
        <taxon>Annelida</taxon>
        <taxon>Polychaeta</taxon>
        <taxon>Polychaeta incertae sedis</taxon>
        <taxon>Dinophilidae</taxon>
        <taxon>Dimorphilus</taxon>
    </lineage>
</organism>
<comment type="subunit">
    <text evidence="9">Component of the nuclear pore complex (NPC).</text>
</comment>
<evidence type="ECO:0000256" key="3">
    <source>
        <dbReference type="ARBA" id="ARBA00022448"/>
    </source>
</evidence>
<keyword evidence="5 9" id="KW-0653">Protein transport</keyword>
<comment type="subcellular location">
    <subcellularLocation>
        <location evidence="1 9">Nucleus</location>
        <location evidence="1 9">Nuclear pore complex</location>
    </subcellularLocation>
</comment>
<keyword evidence="11" id="KW-1185">Reference proteome</keyword>
<dbReference type="PANTHER" id="PTHR13373:SF21">
    <property type="entry name" value="NUCLEAR PORE COMPLEX PROTEIN NUP85"/>
    <property type="match status" value="1"/>
</dbReference>
<dbReference type="OrthoDB" id="17644at2759"/>
<keyword evidence="7 9" id="KW-0906">Nuclear pore complex</keyword>
<reference evidence="10 11" key="1">
    <citation type="submission" date="2020-08" db="EMBL/GenBank/DDBJ databases">
        <authorList>
            <person name="Hejnol A."/>
        </authorList>
    </citation>
    <scope>NUCLEOTIDE SEQUENCE [LARGE SCALE GENOMIC DNA]</scope>
</reference>